<dbReference type="EnsemblMetazoa" id="CapteT217118">
    <property type="protein sequence ID" value="CapteP217118"/>
    <property type="gene ID" value="CapteG217118"/>
</dbReference>
<gene>
    <name evidence="2" type="ORF">CAPTEDRAFT_217118</name>
</gene>
<accession>R7VK73</accession>
<protein>
    <submittedName>
        <fullName evidence="2 3">Uncharacterized protein</fullName>
    </submittedName>
</protein>
<evidence type="ECO:0000313" key="4">
    <source>
        <dbReference type="Proteomes" id="UP000014760"/>
    </source>
</evidence>
<reference evidence="2 4" key="2">
    <citation type="journal article" date="2013" name="Nature">
        <title>Insights into bilaterian evolution from three spiralian genomes.</title>
        <authorList>
            <person name="Simakov O."/>
            <person name="Marletaz F."/>
            <person name="Cho S.J."/>
            <person name="Edsinger-Gonzales E."/>
            <person name="Havlak P."/>
            <person name="Hellsten U."/>
            <person name="Kuo D.H."/>
            <person name="Larsson T."/>
            <person name="Lv J."/>
            <person name="Arendt D."/>
            <person name="Savage R."/>
            <person name="Osoegawa K."/>
            <person name="de Jong P."/>
            <person name="Grimwood J."/>
            <person name="Chapman J.A."/>
            <person name="Shapiro H."/>
            <person name="Aerts A."/>
            <person name="Otillar R.P."/>
            <person name="Terry A.Y."/>
            <person name="Boore J.L."/>
            <person name="Grigoriev I.V."/>
            <person name="Lindberg D.R."/>
            <person name="Seaver E.C."/>
            <person name="Weisblat D.A."/>
            <person name="Putnam N.H."/>
            <person name="Rokhsar D.S."/>
        </authorList>
    </citation>
    <scope>NUCLEOTIDE SEQUENCE</scope>
    <source>
        <strain evidence="2 4">I ESC-2004</strain>
    </source>
</reference>
<evidence type="ECO:0000313" key="2">
    <source>
        <dbReference type="EMBL" id="ELU17096.1"/>
    </source>
</evidence>
<dbReference type="EMBL" id="AMQN01004118">
    <property type="status" value="NOT_ANNOTATED_CDS"/>
    <property type="molecule type" value="Genomic_DNA"/>
</dbReference>
<feature type="compositionally biased region" description="Polar residues" evidence="1">
    <location>
        <begin position="217"/>
        <end position="226"/>
    </location>
</feature>
<dbReference type="Proteomes" id="UP000014760">
    <property type="component" value="Unassembled WGS sequence"/>
</dbReference>
<feature type="compositionally biased region" description="Polar residues" evidence="1">
    <location>
        <begin position="198"/>
        <end position="207"/>
    </location>
</feature>
<feature type="region of interest" description="Disordered" evidence="1">
    <location>
        <begin position="132"/>
        <end position="237"/>
    </location>
</feature>
<reference evidence="3" key="3">
    <citation type="submission" date="2015-06" db="UniProtKB">
        <authorList>
            <consortium name="EnsemblMetazoa"/>
        </authorList>
    </citation>
    <scope>IDENTIFICATION</scope>
</reference>
<proteinExistence type="predicted"/>
<evidence type="ECO:0000313" key="3">
    <source>
        <dbReference type="EnsemblMetazoa" id="CapteP217118"/>
    </source>
</evidence>
<reference evidence="4" key="1">
    <citation type="submission" date="2012-12" db="EMBL/GenBank/DDBJ databases">
        <authorList>
            <person name="Hellsten U."/>
            <person name="Grimwood J."/>
            <person name="Chapman J.A."/>
            <person name="Shapiro H."/>
            <person name="Aerts A."/>
            <person name="Otillar R.P."/>
            <person name="Terry A.Y."/>
            <person name="Boore J.L."/>
            <person name="Simakov O."/>
            <person name="Marletaz F."/>
            <person name="Cho S.-J."/>
            <person name="Edsinger-Gonzales E."/>
            <person name="Havlak P."/>
            <person name="Kuo D.-H."/>
            <person name="Larsson T."/>
            <person name="Lv J."/>
            <person name="Arendt D."/>
            <person name="Savage R."/>
            <person name="Osoegawa K."/>
            <person name="de Jong P."/>
            <person name="Lindberg D.R."/>
            <person name="Seaver E.C."/>
            <person name="Weisblat D.A."/>
            <person name="Putnam N.H."/>
            <person name="Grigoriev I.V."/>
            <person name="Rokhsar D.S."/>
        </authorList>
    </citation>
    <scope>NUCLEOTIDE SEQUENCE</scope>
    <source>
        <strain evidence="4">I ESC-2004</strain>
    </source>
</reference>
<dbReference type="AlphaFoldDB" id="R7VK73"/>
<evidence type="ECO:0000256" key="1">
    <source>
        <dbReference type="SAM" id="MobiDB-lite"/>
    </source>
</evidence>
<keyword evidence="4" id="KW-1185">Reference proteome</keyword>
<sequence length="237" mass="25782">MEAISNDVEDNLASSLNNSVQRFGPRAKSALTIDDVQSISGFTFDSHKASLNSLLSLPDDAEKKLPVLDLSKIQQKSEENVGDTGIKKVSNLEANVKQASTNQRAETEEASGGLNLLSARSTTSARSALSFGADKSEWSDDDSVLSSPHEAKKPSLAQLHQQRQSDDWQKDVVPPERRNEPVKKNSLNISYEEENVSLKATSSSPTKMSPEKHKITKTTVANSSEGTMRHVGFGENN</sequence>
<name>R7VK73_CAPTE</name>
<organism evidence="2">
    <name type="scientific">Capitella teleta</name>
    <name type="common">Polychaete worm</name>
    <dbReference type="NCBI Taxonomy" id="283909"/>
    <lineage>
        <taxon>Eukaryota</taxon>
        <taxon>Metazoa</taxon>
        <taxon>Spiralia</taxon>
        <taxon>Lophotrochozoa</taxon>
        <taxon>Annelida</taxon>
        <taxon>Polychaeta</taxon>
        <taxon>Sedentaria</taxon>
        <taxon>Scolecida</taxon>
        <taxon>Capitellidae</taxon>
        <taxon>Capitella</taxon>
    </lineage>
</organism>
<dbReference type="HOGENOM" id="CLU_1171582_0_0_1"/>
<dbReference type="EMBL" id="KB292699">
    <property type="protein sequence ID" value="ELU17096.1"/>
    <property type="molecule type" value="Genomic_DNA"/>
</dbReference>
<feature type="compositionally biased region" description="Basic and acidic residues" evidence="1">
    <location>
        <begin position="163"/>
        <end position="183"/>
    </location>
</feature>